<dbReference type="InterPro" id="IPR008554">
    <property type="entry name" value="Glutaredoxin-like"/>
</dbReference>
<name>A0A1I4T977_9GAMM</name>
<dbReference type="Pfam" id="PF05768">
    <property type="entry name" value="Glrx-like"/>
    <property type="match status" value="1"/>
</dbReference>
<dbReference type="RefSeq" id="WP_425431692.1">
    <property type="nucleotide sequence ID" value="NZ_FOUI01000013.1"/>
</dbReference>
<dbReference type="AlphaFoldDB" id="A0A1I4T977"/>
<accession>A0A1I4T977</accession>
<organism evidence="1 2">
    <name type="scientific">Halopseudomonas yangmingensis</name>
    <dbReference type="NCBI Taxonomy" id="1720063"/>
    <lineage>
        <taxon>Bacteria</taxon>
        <taxon>Pseudomonadati</taxon>
        <taxon>Pseudomonadota</taxon>
        <taxon>Gammaproteobacteria</taxon>
        <taxon>Pseudomonadales</taxon>
        <taxon>Pseudomonadaceae</taxon>
        <taxon>Halopseudomonas</taxon>
    </lineage>
</organism>
<dbReference type="EMBL" id="FOUI01000013">
    <property type="protein sequence ID" value="SFM73284.1"/>
    <property type="molecule type" value="Genomic_DNA"/>
</dbReference>
<dbReference type="PANTHER" id="PTHR33558:SF1">
    <property type="entry name" value="GLUTAREDOXIN-LIKE PROTEIN C5ORF63 HOMOLOG"/>
    <property type="match status" value="1"/>
</dbReference>
<dbReference type="InterPro" id="IPR052565">
    <property type="entry name" value="Glutaredoxin-like_YDR286C"/>
</dbReference>
<protein>
    <submittedName>
        <fullName evidence="1">Glutaredoxin-like domain</fullName>
    </submittedName>
</protein>
<gene>
    <name evidence="1" type="ORF">SAMN05216217_11372</name>
</gene>
<reference evidence="2" key="1">
    <citation type="submission" date="2016-10" db="EMBL/GenBank/DDBJ databases">
        <authorList>
            <person name="Varghese N."/>
            <person name="Submissions S."/>
        </authorList>
    </citation>
    <scope>NUCLEOTIDE SEQUENCE [LARGE SCALE GENOMIC DNA]</scope>
    <source>
        <strain evidence="2">DSM 24213</strain>
    </source>
</reference>
<dbReference type="STRING" id="1720063.SAMN05216217_11372"/>
<evidence type="ECO:0000313" key="2">
    <source>
        <dbReference type="Proteomes" id="UP000243629"/>
    </source>
</evidence>
<dbReference type="Gene3D" id="3.40.30.10">
    <property type="entry name" value="Glutaredoxin"/>
    <property type="match status" value="1"/>
</dbReference>
<evidence type="ECO:0000313" key="1">
    <source>
        <dbReference type="EMBL" id="SFM73284.1"/>
    </source>
</evidence>
<dbReference type="InterPro" id="IPR036249">
    <property type="entry name" value="Thioredoxin-like_sf"/>
</dbReference>
<dbReference type="SUPFAM" id="SSF52833">
    <property type="entry name" value="Thioredoxin-like"/>
    <property type="match status" value="1"/>
</dbReference>
<dbReference type="Proteomes" id="UP000243629">
    <property type="component" value="Unassembled WGS sequence"/>
</dbReference>
<keyword evidence="2" id="KW-1185">Reference proteome</keyword>
<sequence length="87" mass="9656">MSSLPPLTLYGTLACHLCDAALQVLQPLLADGLQVQEVDISEDAQLLERYQLRIPVLRRMDTGAELDFPFDLPALMDWLADCLQEGA</sequence>
<dbReference type="PANTHER" id="PTHR33558">
    <property type="entry name" value="GLUTAREDOXIN-LIKE PROTEIN C5ORF63 HOMOLOG"/>
    <property type="match status" value="1"/>
</dbReference>
<proteinExistence type="predicted"/>